<accession>A0ABT9XI85</accession>
<protein>
    <recommendedName>
        <fullName evidence="1">Aminoglycoside phosphotransferase domain-containing protein</fullName>
    </recommendedName>
</protein>
<dbReference type="Pfam" id="PF01636">
    <property type="entry name" value="APH"/>
    <property type="match status" value="1"/>
</dbReference>
<reference evidence="2 3" key="1">
    <citation type="submission" date="2023-07" db="EMBL/GenBank/DDBJ databases">
        <title>Genomic Encyclopedia of Type Strains, Phase IV (KMG-IV): sequencing the most valuable type-strain genomes for metagenomic binning, comparative biology and taxonomic classification.</title>
        <authorList>
            <person name="Goeker M."/>
        </authorList>
    </citation>
    <scope>NUCLEOTIDE SEQUENCE [LARGE SCALE GENOMIC DNA]</scope>
    <source>
        <strain evidence="2 3">DSM 4006</strain>
    </source>
</reference>
<evidence type="ECO:0000259" key="1">
    <source>
        <dbReference type="Pfam" id="PF01636"/>
    </source>
</evidence>
<organism evidence="2 3">
    <name type="scientific">Alicyclobacillus cycloheptanicus</name>
    <dbReference type="NCBI Taxonomy" id="1457"/>
    <lineage>
        <taxon>Bacteria</taxon>
        <taxon>Bacillati</taxon>
        <taxon>Bacillota</taxon>
        <taxon>Bacilli</taxon>
        <taxon>Bacillales</taxon>
        <taxon>Alicyclobacillaceae</taxon>
        <taxon>Alicyclobacillus</taxon>
    </lineage>
</organism>
<dbReference type="RefSeq" id="WP_274454714.1">
    <property type="nucleotide sequence ID" value="NZ_CP067097.1"/>
</dbReference>
<name>A0ABT9XI85_9BACL</name>
<evidence type="ECO:0000313" key="2">
    <source>
        <dbReference type="EMBL" id="MDQ0190029.1"/>
    </source>
</evidence>
<comment type="caution">
    <text evidence="2">The sequence shown here is derived from an EMBL/GenBank/DDBJ whole genome shotgun (WGS) entry which is preliminary data.</text>
</comment>
<dbReference type="Gene3D" id="3.90.1200.10">
    <property type="match status" value="1"/>
</dbReference>
<evidence type="ECO:0000313" key="3">
    <source>
        <dbReference type="Proteomes" id="UP001232973"/>
    </source>
</evidence>
<dbReference type="EMBL" id="JAUSTP010000013">
    <property type="protein sequence ID" value="MDQ0190029.1"/>
    <property type="molecule type" value="Genomic_DNA"/>
</dbReference>
<dbReference type="Proteomes" id="UP001232973">
    <property type="component" value="Unassembled WGS sequence"/>
</dbReference>
<sequence length="330" mass="37099">MYPPLSPELHAWFHDHAWTVLHITRVAGGYAARGITRIEAQAADGHRASFVYKQLARDRINERHTYAALSSVIESYGPRLYASIEEADGYSLLLEDAGVPLKDVLRERSPAGQLALIGQSISWLTSLHIQFEAMSQRWLEAGTLDRYPVSSSVAWAQEALAQLAWARDDGIDGCTPEVVRDVAGCAEKVYTHLEAWMTGRATLTHGDPHLGNLLLNSGRLTLIDWEYPSVAIPQRDLAIFLQDVLDESAHEMAWTRFTELLQDAGWPVAEEAFRIGWLACFFDNTLMMLGWEILQCRRGTLPRSELALILGHKLRWLQATFSELHKRALA</sequence>
<proteinExistence type="predicted"/>
<keyword evidence="3" id="KW-1185">Reference proteome</keyword>
<gene>
    <name evidence="2" type="ORF">J2S03_001892</name>
</gene>
<feature type="domain" description="Aminoglycoside phosphotransferase" evidence="1">
    <location>
        <begin position="58"/>
        <end position="248"/>
    </location>
</feature>
<dbReference type="InterPro" id="IPR011009">
    <property type="entry name" value="Kinase-like_dom_sf"/>
</dbReference>
<dbReference type="SUPFAM" id="SSF56112">
    <property type="entry name" value="Protein kinase-like (PK-like)"/>
    <property type="match status" value="1"/>
</dbReference>
<dbReference type="InterPro" id="IPR002575">
    <property type="entry name" value="Aminoglycoside_PTrfase"/>
</dbReference>